<dbReference type="PROSITE" id="PS51353">
    <property type="entry name" value="ARSC"/>
    <property type="match status" value="1"/>
</dbReference>
<dbReference type="InterPro" id="IPR036249">
    <property type="entry name" value="Thioredoxin-like_sf"/>
</dbReference>
<name>A0A4R9LQW8_9LEPT</name>
<evidence type="ECO:0000256" key="1">
    <source>
        <dbReference type="ARBA" id="ARBA00007198"/>
    </source>
</evidence>
<dbReference type="InterPro" id="IPR006660">
    <property type="entry name" value="Arsenate_reductase-like"/>
</dbReference>
<accession>A0A4R9LQW8</accession>
<comment type="similarity">
    <text evidence="1 2">Belongs to the ArsC family.</text>
</comment>
<keyword evidence="4" id="KW-1185">Reference proteome</keyword>
<dbReference type="SUPFAM" id="SSF52833">
    <property type="entry name" value="Thioredoxin-like"/>
    <property type="match status" value="1"/>
</dbReference>
<sequence length="118" mass="13526">MKNSNLKVYEYSGCSTCRKALGFLKKQGIAYESFPIRETPPSIAELKKAKQVIGDIRKLFNVSGKDYREGNWKEKLTKISEEEALKALSKNGNLIKRPFVISDKMVLVGFKEEEWNHI</sequence>
<dbReference type="Gene3D" id="3.40.30.10">
    <property type="entry name" value="Glutaredoxin"/>
    <property type="match status" value="1"/>
</dbReference>
<organism evidence="3 4">
    <name type="scientific">Leptospira ilyithenensis</name>
    <dbReference type="NCBI Taxonomy" id="2484901"/>
    <lineage>
        <taxon>Bacteria</taxon>
        <taxon>Pseudomonadati</taxon>
        <taxon>Spirochaetota</taxon>
        <taxon>Spirochaetia</taxon>
        <taxon>Leptospirales</taxon>
        <taxon>Leptospiraceae</taxon>
        <taxon>Leptospira</taxon>
    </lineage>
</organism>
<dbReference type="PANTHER" id="PTHR30041:SF8">
    <property type="entry name" value="PROTEIN YFFB"/>
    <property type="match status" value="1"/>
</dbReference>
<evidence type="ECO:0000256" key="2">
    <source>
        <dbReference type="PROSITE-ProRule" id="PRU01282"/>
    </source>
</evidence>
<comment type="caution">
    <text evidence="3">The sequence shown here is derived from an EMBL/GenBank/DDBJ whole genome shotgun (WGS) entry which is preliminary data.</text>
</comment>
<reference evidence="3" key="1">
    <citation type="journal article" date="2019" name="PLoS Negl. Trop. Dis.">
        <title>Revisiting the worldwide diversity of Leptospira species in the environment.</title>
        <authorList>
            <person name="Vincent A.T."/>
            <person name="Schiettekatte O."/>
            <person name="Bourhy P."/>
            <person name="Veyrier F.J."/>
            <person name="Picardeau M."/>
        </authorList>
    </citation>
    <scope>NUCLEOTIDE SEQUENCE [LARGE SCALE GENOMIC DNA]</scope>
    <source>
        <strain evidence="3">201400974</strain>
    </source>
</reference>
<proteinExistence type="inferred from homology"/>
<dbReference type="InterPro" id="IPR006504">
    <property type="entry name" value="Tscrpt_reg_Spx/MgsR"/>
</dbReference>
<dbReference type="Proteomes" id="UP000298264">
    <property type="component" value="Unassembled WGS sequence"/>
</dbReference>
<evidence type="ECO:0000313" key="4">
    <source>
        <dbReference type="Proteomes" id="UP000298264"/>
    </source>
</evidence>
<dbReference type="RefSeq" id="WP_135763644.1">
    <property type="nucleotide sequence ID" value="NZ_RQHV01000042.1"/>
</dbReference>
<dbReference type="AlphaFoldDB" id="A0A4R9LQW8"/>
<dbReference type="PANTHER" id="PTHR30041">
    <property type="entry name" value="ARSENATE REDUCTASE"/>
    <property type="match status" value="1"/>
</dbReference>
<gene>
    <name evidence="3" type="ORF">EHS11_06785</name>
</gene>
<dbReference type="EMBL" id="RQHV01000042">
    <property type="protein sequence ID" value="TGN10883.1"/>
    <property type="molecule type" value="Genomic_DNA"/>
</dbReference>
<evidence type="ECO:0000313" key="3">
    <source>
        <dbReference type="EMBL" id="TGN10883.1"/>
    </source>
</evidence>
<dbReference type="Pfam" id="PF03960">
    <property type="entry name" value="ArsC"/>
    <property type="match status" value="1"/>
</dbReference>
<dbReference type="NCBIfam" id="TIGR01617">
    <property type="entry name" value="arsC_related"/>
    <property type="match status" value="1"/>
</dbReference>
<dbReference type="OrthoDB" id="9794155at2"/>
<protein>
    <submittedName>
        <fullName evidence="3">Spx/MgsR family RNA polymerase-binding regulatory protein</fullName>
    </submittedName>
</protein>